<feature type="transmembrane region" description="Helical" evidence="6">
    <location>
        <begin position="327"/>
        <end position="351"/>
    </location>
</feature>
<reference evidence="8 9" key="1">
    <citation type="submission" date="2015-09" db="EMBL/GenBank/DDBJ databases">
        <authorList>
            <consortium name="Pathogen Informatics"/>
        </authorList>
    </citation>
    <scope>NUCLEOTIDE SEQUENCE [LARGE SCALE GENOMIC DNA]</scope>
    <source>
        <strain evidence="8 9">2789STDY5834939</strain>
    </source>
</reference>
<feature type="transmembrane region" description="Helical" evidence="6">
    <location>
        <begin position="228"/>
        <end position="251"/>
    </location>
</feature>
<feature type="transmembrane region" description="Helical" evidence="6">
    <location>
        <begin position="363"/>
        <end position="391"/>
    </location>
</feature>
<feature type="domain" description="ComEC/Rec2-related protein" evidence="7">
    <location>
        <begin position="206"/>
        <end position="481"/>
    </location>
</feature>
<dbReference type="InterPro" id="IPR052159">
    <property type="entry name" value="Competence_DNA_uptake"/>
</dbReference>
<dbReference type="PANTHER" id="PTHR30619">
    <property type="entry name" value="DNA INTERNALIZATION/COMPETENCE PROTEIN COMEC/REC2"/>
    <property type="match status" value="1"/>
</dbReference>
<evidence type="ECO:0000313" key="9">
    <source>
        <dbReference type="Proteomes" id="UP000095765"/>
    </source>
</evidence>
<feature type="transmembrane region" description="Helical" evidence="6">
    <location>
        <begin position="464"/>
        <end position="483"/>
    </location>
</feature>
<organism evidence="8 9">
    <name type="scientific">Anaerotruncus colihominis</name>
    <dbReference type="NCBI Taxonomy" id="169435"/>
    <lineage>
        <taxon>Bacteria</taxon>
        <taxon>Bacillati</taxon>
        <taxon>Bacillota</taxon>
        <taxon>Clostridia</taxon>
        <taxon>Eubacteriales</taxon>
        <taxon>Oscillospiraceae</taxon>
        <taxon>Anaerotruncus</taxon>
    </lineage>
</organism>
<keyword evidence="2" id="KW-1003">Cell membrane</keyword>
<feature type="transmembrane region" description="Helical" evidence="6">
    <location>
        <begin position="301"/>
        <end position="321"/>
    </location>
</feature>
<proteinExistence type="predicted"/>
<evidence type="ECO:0000256" key="1">
    <source>
        <dbReference type="ARBA" id="ARBA00004651"/>
    </source>
</evidence>
<dbReference type="InterPro" id="IPR004477">
    <property type="entry name" value="ComEC_N"/>
</dbReference>
<evidence type="ECO:0000259" key="7">
    <source>
        <dbReference type="Pfam" id="PF03772"/>
    </source>
</evidence>
<protein>
    <submittedName>
        <fullName evidence="8">ComEC family competence protein</fullName>
    </submittedName>
</protein>
<feature type="transmembrane region" description="Helical" evidence="6">
    <location>
        <begin position="430"/>
        <end position="452"/>
    </location>
</feature>
<dbReference type="OrthoDB" id="9761531at2"/>
<feature type="transmembrane region" description="Helical" evidence="6">
    <location>
        <begin position="47"/>
        <end position="67"/>
    </location>
</feature>
<gene>
    <name evidence="8" type="ORF">ERS852551_00607</name>
</gene>
<feature type="transmembrane region" description="Helical" evidence="6">
    <location>
        <begin position="263"/>
        <end position="289"/>
    </location>
</feature>
<evidence type="ECO:0000256" key="3">
    <source>
        <dbReference type="ARBA" id="ARBA00022692"/>
    </source>
</evidence>
<keyword evidence="4 6" id="KW-1133">Transmembrane helix</keyword>
<name>A0A174MR24_9FIRM</name>
<accession>A0A174MR24</accession>
<feature type="transmembrane region" description="Helical" evidence="6">
    <location>
        <begin position="490"/>
        <end position="513"/>
    </location>
</feature>
<keyword evidence="3 6" id="KW-0812">Transmembrane</keyword>
<dbReference type="NCBIfam" id="TIGR00360">
    <property type="entry name" value="ComEC_N-term"/>
    <property type="match status" value="1"/>
</dbReference>
<evidence type="ECO:0000256" key="4">
    <source>
        <dbReference type="ARBA" id="ARBA00022989"/>
    </source>
</evidence>
<sequence>MNRAFHTGAIAWACAAFLSVSFGADPRAAAAVGAFMLLAAIAVRKRLPLWLCAATVAFGLSLVWLALHSSLTFSAAARFEGVSVDLRGLVIERVEYGDYARLTLIAEDGPLPSGIRVSVGAPGALDVSPGDVVEWELITDRPDAASRAKLYADAIGLEASMAGAPRLVGKRPNDWRVLFARYRDAAASHITRYLTGPEGGVLAAMATGRSELIAADLRADYARSGLSHLLAVSGLHLTVFAGLFDALLSIVRCGRRMRAAAGLTAVLLFMLMTGCTLSVVRAAVMAVICRTALLLGRDSDTLNSLGFALIVILLQNPYAIFSTGLQLSYLATMGIAACADPACAWCARWIWRMDARSLRRLHPFGYAALLAFSTSVCAGVFTAPVLCFAFGQLSLVAPVANVLAAPFVTPALAGGLLCGLLGFIPPLDVVARACALAGGASIRVINTIASWWGALPFASVPVRAGLVTLWMGACILGGALLAANRAPYAVRIYAASLAVVALLSGMLAHAIAWGPTMELAVSQSGTSVALACGGQGAVIGEPESVSDAQNLAAFLKDSGVKRISLYAVREDGALFSNRTHALSKILPVDTAFGLDRTHGFAAELPGARISAEGKDAESISIEMGGLRIVKTFDQIPAAADVLINARGQIVVAPGVMLKTTARYYNCEILTLRRTGAAALDVIPHAAARLTEGTP</sequence>
<evidence type="ECO:0000256" key="5">
    <source>
        <dbReference type="ARBA" id="ARBA00023136"/>
    </source>
</evidence>
<feature type="transmembrane region" description="Helical" evidence="6">
    <location>
        <begin position="403"/>
        <end position="423"/>
    </location>
</feature>
<evidence type="ECO:0000256" key="2">
    <source>
        <dbReference type="ARBA" id="ARBA00022475"/>
    </source>
</evidence>
<comment type="subcellular location">
    <subcellularLocation>
        <location evidence="1">Cell membrane</location>
        <topology evidence="1">Multi-pass membrane protein</topology>
    </subcellularLocation>
</comment>
<keyword evidence="5 6" id="KW-0472">Membrane</keyword>
<dbReference type="PANTHER" id="PTHR30619:SF1">
    <property type="entry name" value="RECOMBINATION PROTEIN 2"/>
    <property type="match status" value="1"/>
</dbReference>
<dbReference type="Proteomes" id="UP000095765">
    <property type="component" value="Unassembled WGS sequence"/>
</dbReference>
<evidence type="ECO:0000256" key="6">
    <source>
        <dbReference type="SAM" id="Phobius"/>
    </source>
</evidence>
<evidence type="ECO:0000313" key="8">
    <source>
        <dbReference type="EMBL" id="CUP37581.1"/>
    </source>
</evidence>
<dbReference type="AlphaFoldDB" id="A0A174MR24"/>
<dbReference type="EMBL" id="CZBE01000003">
    <property type="protein sequence ID" value="CUP37581.1"/>
    <property type="molecule type" value="Genomic_DNA"/>
</dbReference>
<dbReference type="RefSeq" id="WP_055244082.1">
    <property type="nucleotide sequence ID" value="NZ_CZBE01000003.1"/>
</dbReference>
<dbReference type="GO" id="GO:0005886">
    <property type="term" value="C:plasma membrane"/>
    <property type="evidence" value="ECO:0007669"/>
    <property type="project" value="UniProtKB-SubCell"/>
</dbReference>
<dbReference type="Pfam" id="PF03772">
    <property type="entry name" value="Competence"/>
    <property type="match status" value="1"/>
</dbReference>